<dbReference type="KEGG" id="vg:22276496"/>
<name>A0A075BF35_9CAUD</name>
<protein>
    <submittedName>
        <fullName evidence="1">Uncharacterized protein</fullName>
    </submittedName>
</protein>
<dbReference type="GeneID" id="22276496"/>
<proteinExistence type="predicted"/>
<dbReference type="Proteomes" id="UP000028568">
    <property type="component" value="Segment"/>
</dbReference>
<accession>A0A075BF35</accession>
<evidence type="ECO:0000313" key="1">
    <source>
        <dbReference type="EMBL" id="AFX93350.1"/>
    </source>
</evidence>
<dbReference type="SMR" id="A0A075BF35"/>
<sequence length="302" mass="34161">MVNSMFGGDLDPYEKSLNYEYPYHPSGNPKHIDVSEIDNLTLADYGWSPDAVKAYMFGIVVQNPDTGQPMGDEFYNHILERAVGKAERALDISILPDTQHEMRDYHETEFNSYMFVHAYRKPILQVENLQLQFNGRPIYKYPANWWKVEHLAGHVQLFPTALMQTGQSMSYDAVFNGYPQLAGVYPPSGATFAPQMIRLEYVSGMLPRKKAGRNKPWEMPPELEQLVIKYALKEIYQVWGNLIIGAGIANKTLEVDGITETIGTTQSAMYGGASAQILQINEDIKELLDGLRAYFGYNMIGL</sequence>
<dbReference type="RefSeq" id="YP_009098233.1">
    <property type="nucleotide sequence ID" value="NC_025417.1"/>
</dbReference>
<evidence type="ECO:0000313" key="2">
    <source>
        <dbReference type="Proteomes" id="UP000028568"/>
    </source>
</evidence>
<reference evidence="1 2" key="1">
    <citation type="journal article" date="2014" name="PLoS ONE">
        <title>Improving the Safety of Staphylococcus aureus Polyvalent Phages by Their Production on a Staphylococcus xylosus Strain.</title>
        <authorList>
            <person name="El Haddad L."/>
            <person name="Ben Abdallah N."/>
            <person name="Plante P.L."/>
            <person name="Dumaresq J."/>
            <person name="Katsarava R."/>
            <person name="Labrie S."/>
            <person name="Corbeil J."/>
            <person name="St-Gelais D."/>
            <person name="Moineau S."/>
        </authorList>
    </citation>
    <scope>NUCLEOTIDE SEQUENCE [LARGE SCALE GENOMIC DNA]</scope>
</reference>
<organism evidence="1 2">
    <name type="scientific">Staphylococcus phage Team1</name>
    <dbReference type="NCBI Taxonomy" id="1262512"/>
    <lineage>
        <taxon>Viruses</taxon>
        <taxon>Duplodnaviria</taxon>
        <taxon>Heunggongvirae</taxon>
        <taxon>Uroviricota</taxon>
        <taxon>Caudoviricetes</taxon>
        <taxon>Herelleviridae</taxon>
        <taxon>Twortvirinae</taxon>
        <taxon>Kayvirus</taxon>
        <taxon>Kayvirus G1</taxon>
    </lineage>
</organism>
<dbReference type="EMBL" id="KC012913">
    <property type="protein sequence ID" value="AFX93350.1"/>
    <property type="molecule type" value="Genomic_DNA"/>
</dbReference>